<gene>
    <name evidence="1" type="ORF">METZ01_LOCUS427262</name>
</gene>
<dbReference type="EMBL" id="UINC01170390">
    <property type="protein sequence ID" value="SVD74408.1"/>
    <property type="molecule type" value="Genomic_DNA"/>
</dbReference>
<organism evidence="1">
    <name type="scientific">marine metagenome</name>
    <dbReference type="NCBI Taxonomy" id="408172"/>
    <lineage>
        <taxon>unclassified sequences</taxon>
        <taxon>metagenomes</taxon>
        <taxon>ecological metagenomes</taxon>
    </lineage>
</organism>
<protein>
    <submittedName>
        <fullName evidence="1">Uncharacterized protein</fullName>
    </submittedName>
</protein>
<evidence type="ECO:0000313" key="1">
    <source>
        <dbReference type="EMBL" id="SVD74408.1"/>
    </source>
</evidence>
<feature type="non-terminal residue" evidence="1">
    <location>
        <position position="1"/>
    </location>
</feature>
<dbReference type="AlphaFoldDB" id="A0A382XVU4"/>
<accession>A0A382XVU4</accession>
<reference evidence="1" key="1">
    <citation type="submission" date="2018-05" db="EMBL/GenBank/DDBJ databases">
        <authorList>
            <person name="Lanie J.A."/>
            <person name="Ng W.-L."/>
            <person name="Kazmierczak K.M."/>
            <person name="Andrzejewski T.M."/>
            <person name="Davidsen T.M."/>
            <person name="Wayne K.J."/>
            <person name="Tettelin H."/>
            <person name="Glass J.I."/>
            <person name="Rusch D."/>
            <person name="Podicherti R."/>
            <person name="Tsui H.-C.T."/>
            <person name="Winkler M.E."/>
        </authorList>
    </citation>
    <scope>NUCLEOTIDE SEQUENCE</scope>
</reference>
<name>A0A382XVU4_9ZZZZ</name>
<proteinExistence type="predicted"/>
<sequence length="33" mass="3364">PAVTNVQNIKSPAAPNNLTHREAIGGLAMAPIP</sequence>